<gene>
    <name evidence="7" type="primary">RERG</name>
    <name evidence="7" type="ORF">AOXY_G21075</name>
</gene>
<keyword evidence="8" id="KW-1185">Reference proteome</keyword>
<dbReference type="PROSITE" id="PS51419">
    <property type="entry name" value="RAB"/>
    <property type="match status" value="1"/>
</dbReference>
<dbReference type="EMBL" id="JAGXEW010000021">
    <property type="protein sequence ID" value="KAK1159695.1"/>
    <property type="molecule type" value="Genomic_DNA"/>
</dbReference>
<dbReference type="InterPro" id="IPR027417">
    <property type="entry name" value="P-loop_NTPase"/>
</dbReference>
<comment type="catalytic activity">
    <reaction evidence="6">
        <text>GTP + H2O = GDP + phosphate + H(+)</text>
        <dbReference type="Rhea" id="RHEA:19669"/>
        <dbReference type="ChEBI" id="CHEBI:15377"/>
        <dbReference type="ChEBI" id="CHEBI:15378"/>
        <dbReference type="ChEBI" id="CHEBI:37565"/>
        <dbReference type="ChEBI" id="CHEBI:43474"/>
        <dbReference type="ChEBI" id="CHEBI:58189"/>
        <dbReference type="EC" id="3.6.5.2"/>
    </reaction>
</comment>
<dbReference type="InterPro" id="IPR001806">
    <property type="entry name" value="Small_GTPase"/>
</dbReference>
<organism evidence="7 8">
    <name type="scientific">Acipenser oxyrinchus oxyrinchus</name>
    <dbReference type="NCBI Taxonomy" id="40147"/>
    <lineage>
        <taxon>Eukaryota</taxon>
        <taxon>Metazoa</taxon>
        <taxon>Chordata</taxon>
        <taxon>Craniata</taxon>
        <taxon>Vertebrata</taxon>
        <taxon>Euteleostomi</taxon>
        <taxon>Actinopterygii</taxon>
        <taxon>Chondrostei</taxon>
        <taxon>Acipenseriformes</taxon>
        <taxon>Acipenseridae</taxon>
        <taxon>Acipenser</taxon>
    </lineage>
</organism>
<accession>A0AAD8CZF4</accession>
<keyword evidence="3" id="KW-0547">Nucleotide-binding</keyword>
<dbReference type="Gene3D" id="3.40.50.300">
    <property type="entry name" value="P-loop containing nucleotide triphosphate hydrolases"/>
    <property type="match status" value="1"/>
</dbReference>
<comment type="caution">
    <text evidence="7">The sequence shown here is derived from an EMBL/GenBank/DDBJ whole genome shotgun (WGS) entry which is preliminary data.</text>
</comment>
<evidence type="ECO:0000256" key="6">
    <source>
        <dbReference type="ARBA" id="ARBA00048098"/>
    </source>
</evidence>
<evidence type="ECO:0000256" key="4">
    <source>
        <dbReference type="ARBA" id="ARBA00022801"/>
    </source>
</evidence>
<dbReference type="PRINTS" id="PR00449">
    <property type="entry name" value="RASTRNSFRMNG"/>
</dbReference>
<dbReference type="EC" id="3.6.5.2" evidence="2"/>
<dbReference type="Pfam" id="PF00071">
    <property type="entry name" value="Ras"/>
    <property type="match status" value="1"/>
</dbReference>
<dbReference type="PANTHER" id="PTHR45704">
    <property type="entry name" value="RAS-LIKE FAMILY MEMBER 11"/>
    <property type="match status" value="1"/>
</dbReference>
<dbReference type="Proteomes" id="UP001230051">
    <property type="component" value="Unassembled WGS sequence"/>
</dbReference>
<dbReference type="CDD" id="cd04146">
    <property type="entry name" value="RERG_RasL11_like"/>
    <property type="match status" value="1"/>
</dbReference>
<dbReference type="InterPro" id="IPR051065">
    <property type="entry name" value="Ras-related_GTPase"/>
</dbReference>
<dbReference type="SMART" id="SM00173">
    <property type="entry name" value="RAS"/>
    <property type="match status" value="1"/>
</dbReference>
<dbReference type="GO" id="GO:0005525">
    <property type="term" value="F:GTP binding"/>
    <property type="evidence" value="ECO:0007669"/>
    <property type="project" value="UniProtKB-KW"/>
</dbReference>
<proteinExistence type="inferred from homology"/>
<dbReference type="NCBIfam" id="TIGR00231">
    <property type="entry name" value="small_GTP"/>
    <property type="match status" value="1"/>
</dbReference>
<name>A0AAD8CZF4_ACIOX</name>
<protein>
    <recommendedName>
        <fullName evidence="2">small monomeric GTPase</fullName>
        <ecNumber evidence="2">3.6.5.2</ecNumber>
    </recommendedName>
</protein>
<evidence type="ECO:0000256" key="2">
    <source>
        <dbReference type="ARBA" id="ARBA00011984"/>
    </source>
</evidence>
<evidence type="ECO:0000256" key="3">
    <source>
        <dbReference type="ARBA" id="ARBA00022741"/>
    </source>
</evidence>
<dbReference type="SMART" id="SM00175">
    <property type="entry name" value="RAB"/>
    <property type="match status" value="1"/>
</dbReference>
<dbReference type="InterPro" id="IPR005225">
    <property type="entry name" value="Small_GTP-bd"/>
</dbReference>
<keyword evidence="4" id="KW-0378">Hydrolase</keyword>
<evidence type="ECO:0000256" key="5">
    <source>
        <dbReference type="ARBA" id="ARBA00023134"/>
    </source>
</evidence>
<comment type="similarity">
    <text evidence="1">Belongs to the small GTPase superfamily. Ras family.</text>
</comment>
<dbReference type="AlphaFoldDB" id="A0AAD8CZF4"/>
<evidence type="ECO:0000313" key="7">
    <source>
        <dbReference type="EMBL" id="KAK1159695.1"/>
    </source>
</evidence>
<dbReference type="PROSITE" id="PS51421">
    <property type="entry name" value="RAS"/>
    <property type="match status" value="1"/>
</dbReference>
<dbReference type="SUPFAM" id="SSF52540">
    <property type="entry name" value="P-loop containing nucleoside triphosphate hydrolases"/>
    <property type="match status" value="1"/>
</dbReference>
<evidence type="ECO:0000256" key="1">
    <source>
        <dbReference type="ARBA" id="ARBA00008344"/>
    </source>
</evidence>
<keyword evidence="5" id="KW-0342">GTP-binding</keyword>
<evidence type="ECO:0000313" key="8">
    <source>
        <dbReference type="Proteomes" id="UP001230051"/>
    </source>
</evidence>
<dbReference type="SMART" id="SM00174">
    <property type="entry name" value="RHO"/>
    <property type="match status" value="1"/>
</dbReference>
<sequence>MTESSQARRLSRAKLVVLGRDNCGKTALCVRFITKRFIGEYDHKKEVTYRCRKVVDKEAIDLEILDTANKKCVGPAASSLESSIKWGDGFLIMYSVTDRSSFESVSRLKRLIDHVKQTLGIPTVIVANKCDMENGRVVRMEEGQSLANDLRCGFYELSVAESFPDVESAVCELIREVRLEFRKHLIAMEKRSRLLQMRHALKNRLTRSKTVQW</sequence>
<reference evidence="7" key="1">
    <citation type="submission" date="2022-02" db="EMBL/GenBank/DDBJ databases">
        <title>Atlantic sturgeon de novo genome assembly.</title>
        <authorList>
            <person name="Stock M."/>
            <person name="Klopp C."/>
            <person name="Guiguen Y."/>
            <person name="Cabau C."/>
            <person name="Parinello H."/>
            <person name="Santidrian Yebra-Pimentel E."/>
            <person name="Kuhl H."/>
            <person name="Dirks R.P."/>
            <person name="Guessner J."/>
            <person name="Wuertz S."/>
            <person name="Du K."/>
            <person name="Schartl M."/>
        </authorList>
    </citation>
    <scope>NUCLEOTIDE SEQUENCE</scope>
    <source>
        <strain evidence="7">STURGEONOMICS-FGT-2020</strain>
        <tissue evidence="7">Whole blood</tissue>
    </source>
</reference>
<dbReference type="GO" id="GO:0003925">
    <property type="term" value="F:G protein activity"/>
    <property type="evidence" value="ECO:0007669"/>
    <property type="project" value="UniProtKB-EC"/>
</dbReference>